<dbReference type="InterPro" id="IPR018060">
    <property type="entry name" value="HTH_AraC"/>
</dbReference>
<evidence type="ECO:0000256" key="1">
    <source>
        <dbReference type="ARBA" id="ARBA00023015"/>
    </source>
</evidence>
<dbReference type="EMBL" id="JAUSUR010000001">
    <property type="protein sequence ID" value="MDQ0360251.1"/>
    <property type="molecule type" value="Genomic_DNA"/>
</dbReference>
<dbReference type="Pfam" id="PF12833">
    <property type="entry name" value="HTH_18"/>
    <property type="match status" value="1"/>
</dbReference>
<organism evidence="5 6">
    <name type="scientific">Breznakia pachnodae</name>
    <dbReference type="NCBI Taxonomy" id="265178"/>
    <lineage>
        <taxon>Bacteria</taxon>
        <taxon>Bacillati</taxon>
        <taxon>Bacillota</taxon>
        <taxon>Erysipelotrichia</taxon>
        <taxon>Erysipelotrichales</taxon>
        <taxon>Erysipelotrichaceae</taxon>
        <taxon>Breznakia</taxon>
    </lineage>
</organism>
<dbReference type="Gene3D" id="1.10.10.60">
    <property type="entry name" value="Homeodomain-like"/>
    <property type="match status" value="2"/>
</dbReference>
<name>A0ABU0E0A0_9FIRM</name>
<keyword evidence="2" id="KW-0238">DNA-binding</keyword>
<evidence type="ECO:0000256" key="3">
    <source>
        <dbReference type="ARBA" id="ARBA00023163"/>
    </source>
</evidence>
<dbReference type="InterPro" id="IPR020449">
    <property type="entry name" value="Tscrpt_reg_AraC-type_HTH"/>
</dbReference>
<dbReference type="InterPro" id="IPR009057">
    <property type="entry name" value="Homeodomain-like_sf"/>
</dbReference>
<keyword evidence="6" id="KW-1185">Reference proteome</keyword>
<dbReference type="PROSITE" id="PS00041">
    <property type="entry name" value="HTH_ARAC_FAMILY_1"/>
    <property type="match status" value="1"/>
</dbReference>
<dbReference type="InterPro" id="IPR018062">
    <property type="entry name" value="HTH_AraC-typ_CS"/>
</dbReference>
<accession>A0ABU0E0A0</accession>
<dbReference type="InterPro" id="IPR014710">
    <property type="entry name" value="RmlC-like_jellyroll"/>
</dbReference>
<dbReference type="PROSITE" id="PS01124">
    <property type="entry name" value="HTH_ARAC_FAMILY_2"/>
    <property type="match status" value="1"/>
</dbReference>
<dbReference type="Gene3D" id="2.60.120.10">
    <property type="entry name" value="Jelly Rolls"/>
    <property type="match status" value="1"/>
</dbReference>
<evidence type="ECO:0000256" key="2">
    <source>
        <dbReference type="ARBA" id="ARBA00023125"/>
    </source>
</evidence>
<protein>
    <submittedName>
        <fullName evidence="5">AraC-like DNA-binding protein</fullName>
    </submittedName>
</protein>
<keyword evidence="1" id="KW-0805">Transcription regulation</keyword>
<evidence type="ECO:0000259" key="4">
    <source>
        <dbReference type="PROSITE" id="PS01124"/>
    </source>
</evidence>
<gene>
    <name evidence="5" type="ORF">J2S15_000982</name>
</gene>
<dbReference type="PANTHER" id="PTHR43280:SF28">
    <property type="entry name" value="HTH-TYPE TRANSCRIPTIONAL ACTIVATOR RHAS"/>
    <property type="match status" value="1"/>
</dbReference>
<dbReference type="PRINTS" id="PR00032">
    <property type="entry name" value="HTHARAC"/>
</dbReference>
<keyword evidence="3" id="KW-0804">Transcription</keyword>
<dbReference type="SMART" id="SM00342">
    <property type="entry name" value="HTH_ARAC"/>
    <property type="match status" value="1"/>
</dbReference>
<dbReference type="RefSeq" id="WP_307405991.1">
    <property type="nucleotide sequence ID" value="NZ_JAUSUR010000001.1"/>
</dbReference>
<dbReference type="SUPFAM" id="SSF51215">
    <property type="entry name" value="Regulatory protein AraC"/>
    <property type="match status" value="1"/>
</dbReference>
<proteinExistence type="predicted"/>
<comment type="caution">
    <text evidence="5">The sequence shown here is derived from an EMBL/GenBank/DDBJ whole genome shotgun (WGS) entry which is preliminary data.</text>
</comment>
<feature type="domain" description="HTH araC/xylS-type" evidence="4">
    <location>
        <begin position="231"/>
        <end position="328"/>
    </location>
</feature>
<evidence type="ECO:0000313" key="5">
    <source>
        <dbReference type="EMBL" id="MDQ0360251.1"/>
    </source>
</evidence>
<sequence length="330" mass="38687">MNQQEIDQFLRSVNESEAFYLANPGQLSPKYINMEKHFVDGIEALRFTQKKLLENEIVIVKDSRFTFVPFYTHSNINLNFIYSGECTYLIKDKYITLKKGDICIFDKDVVRSKMKTGENDIVLNVSLSYKFFDNGILSHVGKQSIIANFLINAISNSETHDSYMIFNSNSNKHITDLFLSILYEYYNQNIYANETIESYLSLIFIELIRLYLKDPDNQVIQTSKKDSTLVIDIIKYIECNYVSCTLEEVAHEFGYHPKYLSSFIKQKLGKNFKEIQTTQRLQAASNYLKNTDHSIQEIAYHVGFKNLTQFYKKFQDQFQVSPKQYREKNI</sequence>
<dbReference type="Proteomes" id="UP001230220">
    <property type="component" value="Unassembled WGS sequence"/>
</dbReference>
<dbReference type="PANTHER" id="PTHR43280">
    <property type="entry name" value="ARAC-FAMILY TRANSCRIPTIONAL REGULATOR"/>
    <property type="match status" value="1"/>
</dbReference>
<dbReference type="InterPro" id="IPR037923">
    <property type="entry name" value="HTH-like"/>
</dbReference>
<reference evidence="5 6" key="1">
    <citation type="submission" date="2023-07" db="EMBL/GenBank/DDBJ databases">
        <title>Genomic Encyclopedia of Type Strains, Phase IV (KMG-IV): sequencing the most valuable type-strain genomes for metagenomic binning, comparative biology and taxonomic classification.</title>
        <authorList>
            <person name="Goeker M."/>
        </authorList>
    </citation>
    <scope>NUCLEOTIDE SEQUENCE [LARGE SCALE GENOMIC DNA]</scope>
    <source>
        <strain evidence="5 6">DSM 16784</strain>
    </source>
</reference>
<evidence type="ECO:0000313" key="6">
    <source>
        <dbReference type="Proteomes" id="UP001230220"/>
    </source>
</evidence>
<dbReference type="SUPFAM" id="SSF46689">
    <property type="entry name" value="Homeodomain-like"/>
    <property type="match status" value="1"/>
</dbReference>